<dbReference type="AlphaFoldDB" id="A0A9Q0BH46"/>
<feature type="chain" id="PRO_5040347754" evidence="3">
    <location>
        <begin position="20"/>
        <end position="247"/>
    </location>
</feature>
<dbReference type="InterPro" id="IPR000675">
    <property type="entry name" value="Cutinase/axe"/>
</dbReference>
<keyword evidence="3" id="KW-0732">Signal</keyword>
<keyword evidence="1" id="KW-0378">Hydrolase</keyword>
<dbReference type="SMART" id="SM01110">
    <property type="entry name" value="Cutinase"/>
    <property type="match status" value="1"/>
</dbReference>
<evidence type="ECO:0000256" key="1">
    <source>
        <dbReference type="ARBA" id="ARBA00022801"/>
    </source>
</evidence>
<dbReference type="Pfam" id="PF01083">
    <property type="entry name" value="Cutinase"/>
    <property type="match status" value="1"/>
</dbReference>
<dbReference type="InterPro" id="IPR029058">
    <property type="entry name" value="AB_hydrolase_fold"/>
</dbReference>
<gene>
    <name evidence="4" type="ORF">J7T54_006717</name>
</gene>
<dbReference type="RefSeq" id="XP_051365527.1">
    <property type="nucleotide sequence ID" value="XM_051503172.1"/>
</dbReference>
<comment type="caution">
    <text evidence="4">The sequence shown here is derived from an EMBL/GenBank/DDBJ whole genome shotgun (WGS) entry which is preliminary data.</text>
</comment>
<dbReference type="GeneID" id="75833194"/>
<keyword evidence="2" id="KW-1015">Disulfide bond</keyword>
<reference evidence="4" key="1">
    <citation type="journal article" date="2021" name="J Fungi (Basel)">
        <title>Genomic and Metabolomic Analyses of the Marine Fungus Emericellopsis cladophorae: Insights into Saltwater Adaptability Mechanisms and Its Biosynthetic Potential.</title>
        <authorList>
            <person name="Goncalves M.F.M."/>
            <person name="Hilario S."/>
            <person name="Van de Peer Y."/>
            <person name="Esteves A.C."/>
            <person name="Alves A."/>
        </authorList>
    </citation>
    <scope>NUCLEOTIDE SEQUENCE</scope>
    <source>
        <strain evidence="4">MUM 19.33</strain>
    </source>
</reference>
<dbReference type="Proteomes" id="UP001055219">
    <property type="component" value="Unassembled WGS sequence"/>
</dbReference>
<protein>
    <submittedName>
        <fullName evidence="4">Cutinase-like protein</fullName>
    </submittedName>
</protein>
<dbReference type="Gene3D" id="3.40.50.1820">
    <property type="entry name" value="alpha/beta hydrolase"/>
    <property type="match status" value="1"/>
</dbReference>
<feature type="signal peptide" evidence="3">
    <location>
        <begin position="1"/>
        <end position="19"/>
    </location>
</feature>
<evidence type="ECO:0000256" key="2">
    <source>
        <dbReference type="ARBA" id="ARBA00023157"/>
    </source>
</evidence>
<dbReference type="SUPFAM" id="SSF53474">
    <property type="entry name" value="alpha/beta-Hydrolases"/>
    <property type="match status" value="1"/>
</dbReference>
<reference evidence="4" key="2">
    <citation type="submission" date="2022-07" db="EMBL/GenBank/DDBJ databases">
        <authorList>
            <person name="Goncalves M.F.M."/>
            <person name="Hilario S."/>
            <person name="Van De Peer Y."/>
            <person name="Esteves A.C."/>
            <person name="Alves A."/>
        </authorList>
    </citation>
    <scope>NUCLEOTIDE SEQUENCE</scope>
    <source>
        <strain evidence="4">MUM 19.33</strain>
    </source>
</reference>
<evidence type="ECO:0000313" key="4">
    <source>
        <dbReference type="EMBL" id="KAI6784671.1"/>
    </source>
</evidence>
<dbReference type="EMBL" id="JAGIXG020000004">
    <property type="protein sequence ID" value="KAI6784671.1"/>
    <property type="molecule type" value="Genomic_DNA"/>
</dbReference>
<keyword evidence="5" id="KW-1185">Reference proteome</keyword>
<evidence type="ECO:0000313" key="5">
    <source>
        <dbReference type="Proteomes" id="UP001055219"/>
    </source>
</evidence>
<dbReference type="OrthoDB" id="3225429at2759"/>
<sequence>MHAANILKVALALGQLVSAQDAECPEVPETGIEIGEPVPMNPGDIPPGCSDFEVLVARGTSEPNFADGGKFGVIVGDPVVSNLTEVLPGSRGYPVQYPASSSVIIGGIRGRRDVVNRIVSQAEACPGQTFALVGYSQGATIMHRAADDIPEALYDRIVALAMFGDPYLRYSSGNDFPAPLQEKLLQNCAEGDATCDQGSCVFWHLTYVRPAWIDRTVDFLAAAFQGNPLPPSTTIGLPGAPQATALP</sequence>
<dbReference type="PANTHER" id="PTHR33630:SF9">
    <property type="entry name" value="CUTINASE 4"/>
    <property type="match status" value="1"/>
</dbReference>
<organism evidence="4 5">
    <name type="scientific">Emericellopsis cladophorae</name>
    <dbReference type="NCBI Taxonomy" id="2686198"/>
    <lineage>
        <taxon>Eukaryota</taxon>
        <taxon>Fungi</taxon>
        <taxon>Dikarya</taxon>
        <taxon>Ascomycota</taxon>
        <taxon>Pezizomycotina</taxon>
        <taxon>Sordariomycetes</taxon>
        <taxon>Hypocreomycetidae</taxon>
        <taxon>Hypocreales</taxon>
        <taxon>Bionectriaceae</taxon>
        <taxon>Emericellopsis</taxon>
    </lineage>
</organism>
<name>A0A9Q0BH46_9HYPO</name>
<proteinExistence type="predicted"/>
<evidence type="ECO:0000256" key="3">
    <source>
        <dbReference type="SAM" id="SignalP"/>
    </source>
</evidence>
<dbReference type="GO" id="GO:0052689">
    <property type="term" value="F:carboxylic ester hydrolase activity"/>
    <property type="evidence" value="ECO:0007669"/>
    <property type="project" value="UniProtKB-ARBA"/>
</dbReference>
<accession>A0A9Q0BH46</accession>
<dbReference type="PANTHER" id="PTHR33630">
    <property type="entry name" value="CUTINASE RV1984C-RELATED-RELATED"/>
    <property type="match status" value="1"/>
</dbReference>